<dbReference type="AlphaFoldDB" id="A0A9N9JKS5"/>
<protein>
    <submittedName>
        <fullName evidence="1">15058_t:CDS:1</fullName>
    </submittedName>
</protein>
<organism evidence="1 2">
    <name type="scientific">Racocetra fulgida</name>
    <dbReference type="NCBI Taxonomy" id="60492"/>
    <lineage>
        <taxon>Eukaryota</taxon>
        <taxon>Fungi</taxon>
        <taxon>Fungi incertae sedis</taxon>
        <taxon>Mucoromycota</taxon>
        <taxon>Glomeromycotina</taxon>
        <taxon>Glomeromycetes</taxon>
        <taxon>Diversisporales</taxon>
        <taxon>Gigasporaceae</taxon>
        <taxon>Racocetra</taxon>
    </lineage>
</organism>
<dbReference type="EMBL" id="CAJVPZ010055205">
    <property type="protein sequence ID" value="CAG8784156.1"/>
    <property type="molecule type" value="Genomic_DNA"/>
</dbReference>
<feature type="non-terminal residue" evidence="1">
    <location>
        <position position="43"/>
    </location>
</feature>
<evidence type="ECO:0000313" key="2">
    <source>
        <dbReference type="Proteomes" id="UP000789396"/>
    </source>
</evidence>
<sequence length="43" mass="4474">HPGDQILGTSCASDAQCASNICRHADKDGGKCQQTDTRIQGDA</sequence>
<name>A0A9N9JKS5_9GLOM</name>
<keyword evidence="2" id="KW-1185">Reference proteome</keyword>
<reference evidence="1" key="1">
    <citation type="submission" date="2021-06" db="EMBL/GenBank/DDBJ databases">
        <authorList>
            <person name="Kallberg Y."/>
            <person name="Tangrot J."/>
            <person name="Rosling A."/>
        </authorList>
    </citation>
    <scope>NUCLEOTIDE SEQUENCE</scope>
    <source>
        <strain evidence="1">IN212</strain>
    </source>
</reference>
<accession>A0A9N9JKS5</accession>
<proteinExistence type="predicted"/>
<gene>
    <name evidence="1" type="ORF">RFULGI_LOCUS16082</name>
</gene>
<dbReference type="Proteomes" id="UP000789396">
    <property type="component" value="Unassembled WGS sequence"/>
</dbReference>
<feature type="non-terminal residue" evidence="1">
    <location>
        <position position="1"/>
    </location>
</feature>
<evidence type="ECO:0000313" key="1">
    <source>
        <dbReference type="EMBL" id="CAG8784156.1"/>
    </source>
</evidence>
<comment type="caution">
    <text evidence="1">The sequence shown here is derived from an EMBL/GenBank/DDBJ whole genome shotgun (WGS) entry which is preliminary data.</text>
</comment>